<dbReference type="CDD" id="cd10719">
    <property type="entry name" value="DnaJ_zf"/>
    <property type="match status" value="1"/>
</dbReference>
<dbReference type="InterPro" id="IPR036410">
    <property type="entry name" value="HSP_DnaJ_Cys-rich_dom_sf"/>
</dbReference>
<evidence type="ECO:0000313" key="5">
    <source>
        <dbReference type="EMBL" id="RLN38631.1"/>
    </source>
</evidence>
<dbReference type="SUPFAM" id="SSF57938">
    <property type="entry name" value="DnaJ/Hsp40 cysteine-rich domain"/>
    <property type="match status" value="1"/>
</dbReference>
<evidence type="ECO:0000256" key="2">
    <source>
        <dbReference type="PROSITE-ProRule" id="PRU00546"/>
    </source>
</evidence>
<keyword evidence="2" id="KW-0479">Metal-binding</keyword>
<dbReference type="PANTHER" id="PTHR43096">
    <property type="entry name" value="DNAJ HOMOLOG 1, MITOCHONDRIAL-RELATED"/>
    <property type="match status" value="1"/>
</dbReference>
<dbReference type="Proteomes" id="UP000275267">
    <property type="component" value="Unassembled WGS sequence"/>
</dbReference>
<dbReference type="GO" id="GO:0042026">
    <property type="term" value="P:protein refolding"/>
    <property type="evidence" value="ECO:0007669"/>
    <property type="project" value="TreeGrafter"/>
</dbReference>
<feature type="zinc finger region" description="CR-type" evidence="2">
    <location>
        <begin position="249"/>
        <end position="328"/>
    </location>
</feature>
<reference evidence="6" key="1">
    <citation type="journal article" date="2019" name="Nat. Commun.">
        <title>The genome of broomcorn millet.</title>
        <authorList>
            <person name="Zou C."/>
            <person name="Miki D."/>
            <person name="Li D."/>
            <person name="Tang Q."/>
            <person name="Xiao L."/>
            <person name="Rajput S."/>
            <person name="Deng P."/>
            <person name="Jia W."/>
            <person name="Huang R."/>
            <person name="Zhang M."/>
            <person name="Sun Y."/>
            <person name="Hu J."/>
            <person name="Fu X."/>
            <person name="Schnable P.S."/>
            <person name="Li F."/>
            <person name="Zhang H."/>
            <person name="Feng B."/>
            <person name="Zhu X."/>
            <person name="Liu R."/>
            <person name="Schnable J.C."/>
            <person name="Zhu J.-K."/>
            <person name="Zhang H."/>
        </authorList>
    </citation>
    <scope>NUCLEOTIDE SEQUENCE [LARGE SCALE GENOMIC DNA]</scope>
</reference>
<dbReference type="GO" id="GO:0031072">
    <property type="term" value="F:heat shock protein binding"/>
    <property type="evidence" value="ECO:0007669"/>
    <property type="project" value="InterPro"/>
</dbReference>
<keyword evidence="2" id="KW-0862">Zinc</keyword>
<evidence type="ECO:0000256" key="3">
    <source>
        <dbReference type="SAM" id="MobiDB-lite"/>
    </source>
</evidence>
<dbReference type="Gene3D" id="2.60.260.20">
    <property type="entry name" value="Urease metallochaperone UreE, N-terminal domain"/>
    <property type="match status" value="1"/>
</dbReference>
<dbReference type="Gene3D" id="2.10.230.10">
    <property type="entry name" value="Heat shock protein DnaJ, cysteine-rich domain"/>
    <property type="match status" value="1"/>
</dbReference>
<keyword evidence="2" id="KW-0863">Zinc-finger</keyword>
<dbReference type="InterPro" id="IPR001305">
    <property type="entry name" value="HSP_DnaJ_Cys-rich_dom"/>
</dbReference>
<dbReference type="Pfam" id="PF00684">
    <property type="entry name" value="DnaJ_CXXCXGXG"/>
    <property type="match status" value="1"/>
</dbReference>
<dbReference type="OrthoDB" id="10256793at2759"/>
<evidence type="ECO:0000259" key="4">
    <source>
        <dbReference type="PROSITE" id="PS51188"/>
    </source>
</evidence>
<dbReference type="EMBL" id="PQIB02000001">
    <property type="protein sequence ID" value="RLN38631.1"/>
    <property type="molecule type" value="Genomic_DNA"/>
</dbReference>
<sequence>MRVWLVAAAARRVAEQKGMSRVGARKVEDSSLVLELVDEPADPHRCRALPRARDLAPLWRPRRASPPTSRPPAPPRGSSALRRAVEEDPCWEAPLRRPRRASLPTSRPAHPHRRQGQAPRLSAVPSTKIRAGSLAQVSLASPLPLGLGFSRFLGPGLAAPPAPRSQFSAACFPLQGYGVMRLERRPLGPRPSHLQASTAHRFFHDVLGVSKNASQADINKAYYGFFRNIFRDREFEVALEISFMEAVQGCTKTINFQTSVTCETCGGAGAPAGSKPETCVICRGSGFMFMQTGPFRMQSTCIKCGGSGKTVKSSACNNEFTISTILLVVKAQGGAAASQQAKDRTPERY</sequence>
<keyword evidence="1" id="KW-0143">Chaperone</keyword>
<dbReference type="PROSITE" id="PS51188">
    <property type="entry name" value="ZF_CR"/>
    <property type="match status" value="1"/>
</dbReference>
<dbReference type="STRING" id="4540.A0A3L6TGZ0"/>
<dbReference type="CDD" id="cd06257">
    <property type="entry name" value="DnaJ"/>
    <property type="match status" value="1"/>
</dbReference>
<comment type="caution">
    <text evidence="5">The sequence shown here is derived from an EMBL/GenBank/DDBJ whole genome shotgun (WGS) entry which is preliminary data.</text>
</comment>
<gene>
    <name evidence="5" type="ORF">C2845_PM01G36480</name>
</gene>
<organism evidence="5 6">
    <name type="scientific">Panicum miliaceum</name>
    <name type="common">Proso millet</name>
    <name type="synonym">Broomcorn millet</name>
    <dbReference type="NCBI Taxonomy" id="4540"/>
    <lineage>
        <taxon>Eukaryota</taxon>
        <taxon>Viridiplantae</taxon>
        <taxon>Streptophyta</taxon>
        <taxon>Embryophyta</taxon>
        <taxon>Tracheophyta</taxon>
        <taxon>Spermatophyta</taxon>
        <taxon>Magnoliopsida</taxon>
        <taxon>Liliopsida</taxon>
        <taxon>Poales</taxon>
        <taxon>Poaceae</taxon>
        <taxon>PACMAD clade</taxon>
        <taxon>Panicoideae</taxon>
        <taxon>Panicodae</taxon>
        <taxon>Paniceae</taxon>
        <taxon>Panicinae</taxon>
        <taxon>Panicum</taxon>
        <taxon>Panicum sect. Panicum</taxon>
    </lineage>
</organism>
<feature type="region of interest" description="Disordered" evidence="3">
    <location>
        <begin position="57"/>
        <end position="126"/>
    </location>
</feature>
<dbReference type="GO" id="GO:0005737">
    <property type="term" value="C:cytoplasm"/>
    <property type="evidence" value="ECO:0007669"/>
    <property type="project" value="TreeGrafter"/>
</dbReference>
<evidence type="ECO:0000313" key="6">
    <source>
        <dbReference type="Proteomes" id="UP000275267"/>
    </source>
</evidence>
<dbReference type="PANTHER" id="PTHR43096:SF52">
    <property type="entry name" value="DNAJ HOMOLOG 1, MITOCHONDRIAL-RELATED"/>
    <property type="match status" value="1"/>
</dbReference>
<dbReference type="GO" id="GO:0051082">
    <property type="term" value="F:unfolded protein binding"/>
    <property type="evidence" value="ECO:0007669"/>
    <property type="project" value="InterPro"/>
</dbReference>
<keyword evidence="6" id="KW-1185">Reference proteome</keyword>
<dbReference type="InterPro" id="IPR001623">
    <property type="entry name" value="DnaJ_domain"/>
</dbReference>
<evidence type="ECO:0000256" key="1">
    <source>
        <dbReference type="ARBA" id="ARBA00023186"/>
    </source>
</evidence>
<dbReference type="GO" id="GO:0008270">
    <property type="term" value="F:zinc ion binding"/>
    <property type="evidence" value="ECO:0007669"/>
    <property type="project" value="UniProtKB-KW"/>
</dbReference>
<feature type="domain" description="CR-type" evidence="4">
    <location>
        <begin position="249"/>
        <end position="328"/>
    </location>
</feature>
<protein>
    <submittedName>
        <fullName evidence="5">Chaperone protein DnaJ-like</fullName>
    </submittedName>
</protein>
<accession>A0A3L6TGZ0</accession>
<dbReference type="AlphaFoldDB" id="A0A3L6TGZ0"/>
<name>A0A3L6TGZ0_PANMI</name>
<proteinExistence type="predicted"/>